<organism evidence="2 4">
    <name type="scientific">Flavobacterium branchiophilum</name>
    <dbReference type="NCBI Taxonomy" id="55197"/>
    <lineage>
        <taxon>Bacteria</taxon>
        <taxon>Pseudomonadati</taxon>
        <taxon>Bacteroidota</taxon>
        <taxon>Flavobacteriia</taxon>
        <taxon>Flavobacteriales</taxon>
        <taxon>Flavobacteriaceae</taxon>
        <taxon>Flavobacterium</taxon>
    </lineage>
</organism>
<dbReference type="EMBL" id="VFPJ01000001">
    <property type="protein sequence ID" value="TQM41786.1"/>
    <property type="molecule type" value="Genomic_DNA"/>
</dbReference>
<proteinExistence type="predicted"/>
<dbReference type="Pfam" id="PF14289">
    <property type="entry name" value="DUF4369"/>
    <property type="match status" value="1"/>
</dbReference>
<accession>A0A2H3KTL6</accession>
<name>A0A2H3KTL6_9FLAO</name>
<protein>
    <submittedName>
        <fullName evidence="2">DUF4369 domain-containing protein</fullName>
    </submittedName>
</protein>
<evidence type="ECO:0000313" key="2">
    <source>
        <dbReference type="EMBL" id="PDS25882.1"/>
    </source>
</evidence>
<evidence type="ECO:0000313" key="3">
    <source>
        <dbReference type="EMBL" id="TQM41786.1"/>
    </source>
</evidence>
<dbReference type="Proteomes" id="UP000220828">
    <property type="component" value="Unassembled WGS sequence"/>
</dbReference>
<evidence type="ECO:0000259" key="1">
    <source>
        <dbReference type="Pfam" id="PF14289"/>
    </source>
</evidence>
<feature type="domain" description="DUF4369" evidence="1">
    <location>
        <begin position="27"/>
        <end position="125"/>
    </location>
</feature>
<evidence type="ECO:0000313" key="4">
    <source>
        <dbReference type="Proteomes" id="UP000220828"/>
    </source>
</evidence>
<dbReference type="InterPro" id="IPR025380">
    <property type="entry name" value="DUF4369"/>
</dbReference>
<gene>
    <name evidence="2" type="ORF">B0A77_03605</name>
    <name evidence="3" type="ORF">BC670_2791</name>
</gene>
<reference evidence="3 5" key="2">
    <citation type="submission" date="2019-06" db="EMBL/GenBank/DDBJ databases">
        <title>Genomic Encyclopedia of Archaeal and Bacterial Type Strains, Phase II (KMG-II): from individual species to whole genera.</title>
        <authorList>
            <person name="Goeker M."/>
        </authorList>
    </citation>
    <scope>NUCLEOTIDE SEQUENCE [LARGE SCALE GENOMIC DNA]</scope>
    <source>
        <strain evidence="3 5">DSM 24789</strain>
    </source>
</reference>
<dbReference type="OrthoDB" id="1143206at2"/>
<dbReference type="EMBL" id="PCMW01000021">
    <property type="protein sequence ID" value="PDS25882.1"/>
    <property type="molecule type" value="Genomic_DNA"/>
</dbReference>
<comment type="caution">
    <text evidence="2">The sequence shown here is derived from an EMBL/GenBank/DDBJ whole genome shotgun (WGS) entry which is preliminary data.</text>
</comment>
<dbReference type="AlphaFoldDB" id="A0A2H3KTL6"/>
<dbReference type="RefSeq" id="WP_014083836.1">
    <property type="nucleotide sequence ID" value="NZ_CBCSFI010000032.1"/>
</dbReference>
<sequence length="239" mass="27535">MKKIILLTFGLFLFWACNEKKSDTNLHITGKIKGLKNGTLYIQKVVDTSLVVLDTIKIDGNDTFESHLKIDSPEMYYLFLDRGVTNSKDNNLLFFAEPGNITIETTLDKFLYDAQVTGSKNNDLFVEHKKITSKYNEEHLNLLEEKFFATKTKNTKKVDSINAVQNANLIRKYLYTVNFAINHRDYEVAPYIALSEIYDVNMKYLDTIQKSMTPKVAQSTYGKKLTQFVADRKKQEQGQ</sequence>
<dbReference type="OMA" id="PEMLYLF"/>
<evidence type="ECO:0000313" key="5">
    <source>
        <dbReference type="Proteomes" id="UP000320773"/>
    </source>
</evidence>
<dbReference type="Proteomes" id="UP000320773">
    <property type="component" value="Unassembled WGS sequence"/>
</dbReference>
<reference evidence="2 4" key="1">
    <citation type="submission" date="2017-09" db="EMBL/GenBank/DDBJ databases">
        <title>Whole genomes of Flavobacteriaceae.</title>
        <authorList>
            <person name="Stine C."/>
            <person name="Li C."/>
            <person name="Tadesse D."/>
        </authorList>
    </citation>
    <scope>NUCLEOTIDE SEQUENCE [LARGE SCALE GENOMIC DNA]</scope>
    <source>
        <strain evidence="2 4">ATCC 35036</strain>
    </source>
</reference>